<sequence length="203" mass="21205">MLVLDGADEVVESTTIRKSRFVATVAPVSSEDELSALVDRKRDPSANHTCWGAVIGSGPQRIARCSDDGEPAGTAGPPILAALTSREVVDAAIVVVRWFGGVKLGAGGLVRAYGGSATAVLDKASLREARPVTRMRLDVPVHDAGRAERLLYSLGDVHGAVYGAACVTYTVEVGAEHEGSLRDRLMSLTSGGAQVVEVARRLA</sequence>
<dbReference type="InterPro" id="IPR001498">
    <property type="entry name" value="Impact_N"/>
</dbReference>
<dbReference type="InterPro" id="IPR036956">
    <property type="entry name" value="Impact_N_sf"/>
</dbReference>
<reference evidence="3 4" key="1">
    <citation type="submission" date="2018-03" db="EMBL/GenBank/DDBJ databases">
        <title>Characteristics and genome of n-alkane degrading marine bacteria Gordonia iterans isolated from crude oil contaminated in Tae-an, South Korea.</title>
        <authorList>
            <person name="Lee S.-S."/>
            <person name="Kim H."/>
        </authorList>
    </citation>
    <scope>NUCLEOTIDE SEQUENCE [LARGE SCALE GENOMIC DNA]</scope>
    <source>
        <strain evidence="3 4">Co17</strain>
    </source>
</reference>
<dbReference type="GO" id="GO:0005737">
    <property type="term" value="C:cytoplasm"/>
    <property type="evidence" value="ECO:0007669"/>
    <property type="project" value="TreeGrafter"/>
</dbReference>
<dbReference type="InterPro" id="IPR023582">
    <property type="entry name" value="Impact"/>
</dbReference>
<evidence type="ECO:0000313" key="4">
    <source>
        <dbReference type="Proteomes" id="UP000239814"/>
    </source>
</evidence>
<dbReference type="Pfam" id="PF01205">
    <property type="entry name" value="Impact_N"/>
    <property type="match status" value="1"/>
</dbReference>
<gene>
    <name evidence="3" type="ORF">C6V83_12610</name>
</gene>
<protein>
    <recommendedName>
        <fullName evidence="2">Impact N-terminal domain-containing protein</fullName>
    </recommendedName>
</protein>
<dbReference type="PANTHER" id="PTHR16301">
    <property type="entry name" value="IMPACT-RELATED"/>
    <property type="match status" value="1"/>
</dbReference>
<dbReference type="PANTHER" id="PTHR16301:SF20">
    <property type="entry name" value="IMPACT FAMILY MEMBER YIGZ"/>
    <property type="match status" value="1"/>
</dbReference>
<keyword evidence="4" id="KW-1185">Reference proteome</keyword>
<dbReference type="OrthoDB" id="9813771at2"/>
<accession>A0A2S0KH14</accession>
<dbReference type="GO" id="GO:0006446">
    <property type="term" value="P:regulation of translational initiation"/>
    <property type="evidence" value="ECO:0007669"/>
    <property type="project" value="TreeGrafter"/>
</dbReference>
<dbReference type="InterPro" id="IPR020569">
    <property type="entry name" value="UPF0029_Impact_CS"/>
</dbReference>
<evidence type="ECO:0000259" key="2">
    <source>
        <dbReference type="Pfam" id="PF01205"/>
    </source>
</evidence>
<feature type="domain" description="Impact N-terminal" evidence="2">
    <location>
        <begin position="17"/>
        <end position="121"/>
    </location>
</feature>
<dbReference type="EMBL" id="CP027433">
    <property type="protein sequence ID" value="AVM00970.1"/>
    <property type="molecule type" value="Genomic_DNA"/>
</dbReference>
<dbReference type="SUPFAM" id="SSF54211">
    <property type="entry name" value="Ribosomal protein S5 domain 2-like"/>
    <property type="match status" value="1"/>
</dbReference>
<proteinExistence type="inferred from homology"/>
<dbReference type="Gene3D" id="3.30.230.30">
    <property type="entry name" value="Impact, N-terminal domain"/>
    <property type="match status" value="1"/>
</dbReference>
<dbReference type="PROSITE" id="PS00910">
    <property type="entry name" value="UPF0029"/>
    <property type="match status" value="1"/>
</dbReference>
<dbReference type="KEGG" id="git:C6V83_12610"/>
<evidence type="ECO:0000313" key="3">
    <source>
        <dbReference type="EMBL" id="AVM00970.1"/>
    </source>
</evidence>
<organism evidence="3 4">
    <name type="scientific">Gordonia iterans</name>
    <dbReference type="NCBI Taxonomy" id="1004901"/>
    <lineage>
        <taxon>Bacteria</taxon>
        <taxon>Bacillati</taxon>
        <taxon>Actinomycetota</taxon>
        <taxon>Actinomycetes</taxon>
        <taxon>Mycobacteriales</taxon>
        <taxon>Gordoniaceae</taxon>
        <taxon>Gordonia</taxon>
    </lineage>
</organism>
<evidence type="ECO:0000256" key="1">
    <source>
        <dbReference type="ARBA" id="ARBA00007665"/>
    </source>
</evidence>
<dbReference type="InterPro" id="IPR020568">
    <property type="entry name" value="Ribosomal_Su5_D2-typ_SF"/>
</dbReference>
<dbReference type="Proteomes" id="UP000239814">
    <property type="component" value="Chromosome"/>
</dbReference>
<dbReference type="AlphaFoldDB" id="A0A2S0KH14"/>
<name>A0A2S0KH14_9ACTN</name>
<comment type="similarity">
    <text evidence="1">Belongs to the IMPACT family.</text>
</comment>